<sequence length="122" mass="14324">MSLFGNDNGQTINQAFYKEALIRLRDKVKRNHCELYENGRWFLYHDNAPSHTAVSIQEFLSEKNIPVIPHSPYSPDLAPCDFFLFPKIKMKLKGRFDNIPTIHKNVKVELKKLTVEDFQHCF</sequence>
<dbReference type="AlphaFoldDB" id="A0A7M4F7P6"/>
<dbReference type="Proteomes" id="UP000594220">
    <property type="component" value="Unplaced"/>
</dbReference>
<protein>
    <recommendedName>
        <fullName evidence="3">Tc1-like transposase DDE domain-containing protein</fullName>
    </recommendedName>
</protein>
<evidence type="ECO:0000313" key="1">
    <source>
        <dbReference type="Ensembl" id="ENSCPRP00005019009.1"/>
    </source>
</evidence>
<reference evidence="1" key="2">
    <citation type="submission" date="2025-09" db="UniProtKB">
        <authorList>
            <consortium name="Ensembl"/>
        </authorList>
    </citation>
    <scope>IDENTIFICATION</scope>
</reference>
<reference evidence="1" key="1">
    <citation type="submission" date="2025-08" db="UniProtKB">
        <authorList>
            <consortium name="Ensembl"/>
        </authorList>
    </citation>
    <scope>IDENTIFICATION</scope>
</reference>
<dbReference type="InterPro" id="IPR052709">
    <property type="entry name" value="Transposase-MT_Hybrid"/>
</dbReference>
<organism evidence="1 2">
    <name type="scientific">Crocodylus porosus</name>
    <name type="common">Saltwater crocodile</name>
    <name type="synonym">Estuarine crocodile</name>
    <dbReference type="NCBI Taxonomy" id="8502"/>
    <lineage>
        <taxon>Eukaryota</taxon>
        <taxon>Metazoa</taxon>
        <taxon>Chordata</taxon>
        <taxon>Craniata</taxon>
        <taxon>Vertebrata</taxon>
        <taxon>Euteleostomi</taxon>
        <taxon>Archelosauria</taxon>
        <taxon>Archosauria</taxon>
        <taxon>Crocodylia</taxon>
        <taxon>Longirostres</taxon>
        <taxon>Crocodylidae</taxon>
        <taxon>Crocodylus</taxon>
    </lineage>
</organism>
<proteinExistence type="predicted"/>
<evidence type="ECO:0008006" key="3">
    <source>
        <dbReference type="Google" id="ProtNLM"/>
    </source>
</evidence>
<accession>A0A7M4F7P6</accession>
<dbReference type="OMA" id="HCELYEN"/>
<keyword evidence="2" id="KW-1185">Reference proteome</keyword>
<dbReference type="GO" id="GO:0003676">
    <property type="term" value="F:nucleic acid binding"/>
    <property type="evidence" value="ECO:0007669"/>
    <property type="project" value="InterPro"/>
</dbReference>
<dbReference type="InterPro" id="IPR036397">
    <property type="entry name" value="RNaseH_sf"/>
</dbReference>
<dbReference type="Gene3D" id="3.30.420.10">
    <property type="entry name" value="Ribonuclease H-like superfamily/Ribonuclease H"/>
    <property type="match status" value="1"/>
</dbReference>
<dbReference type="PANTHER" id="PTHR46060:SF1">
    <property type="entry name" value="MARINER MOS1 TRANSPOSASE-LIKE PROTEIN"/>
    <property type="match status" value="1"/>
</dbReference>
<evidence type="ECO:0000313" key="2">
    <source>
        <dbReference type="Proteomes" id="UP000594220"/>
    </source>
</evidence>
<name>A0A7M4F7P6_CROPO</name>
<dbReference type="PANTHER" id="PTHR46060">
    <property type="entry name" value="MARINER MOS1 TRANSPOSASE-LIKE PROTEIN"/>
    <property type="match status" value="1"/>
</dbReference>
<dbReference type="GeneTree" id="ENSGT00940000175405"/>
<dbReference type="Ensembl" id="ENSCPRT00005022257.1">
    <property type="protein sequence ID" value="ENSCPRP00005019009.1"/>
    <property type="gene ID" value="ENSCPRG00005013310.1"/>
</dbReference>